<dbReference type="Gene3D" id="2.50.20.10">
    <property type="entry name" value="Lipoprotein localisation LolA/LolB/LppX"/>
    <property type="match status" value="1"/>
</dbReference>
<dbReference type="Gene3D" id="1.10.10.1320">
    <property type="entry name" value="Anti-sigma factor, zinc-finger domain"/>
    <property type="match status" value="1"/>
</dbReference>
<evidence type="ECO:0000259" key="5">
    <source>
        <dbReference type="Pfam" id="PF13490"/>
    </source>
</evidence>
<evidence type="ECO:0000256" key="2">
    <source>
        <dbReference type="ARBA" id="ARBA00023163"/>
    </source>
</evidence>
<gene>
    <name evidence="6" type="ORF">CGZ93_07910</name>
</gene>
<evidence type="ECO:0000256" key="1">
    <source>
        <dbReference type="ARBA" id="ARBA00023015"/>
    </source>
</evidence>
<feature type="region of interest" description="Disordered" evidence="3">
    <location>
        <begin position="95"/>
        <end position="114"/>
    </location>
</feature>
<keyword evidence="4" id="KW-0812">Transmembrane</keyword>
<proteinExistence type="predicted"/>
<keyword evidence="4" id="KW-0472">Membrane</keyword>
<organism evidence="6 7">
    <name type="scientific">Enemella dayhoffiae</name>
    <dbReference type="NCBI Taxonomy" id="2016507"/>
    <lineage>
        <taxon>Bacteria</taxon>
        <taxon>Bacillati</taxon>
        <taxon>Actinomycetota</taxon>
        <taxon>Actinomycetes</taxon>
        <taxon>Propionibacteriales</taxon>
        <taxon>Propionibacteriaceae</taxon>
        <taxon>Enemella</taxon>
    </lineage>
</organism>
<feature type="transmembrane region" description="Helical" evidence="4">
    <location>
        <begin position="121"/>
        <end position="144"/>
    </location>
</feature>
<evidence type="ECO:0000256" key="4">
    <source>
        <dbReference type="SAM" id="Phobius"/>
    </source>
</evidence>
<dbReference type="Pfam" id="PF13490">
    <property type="entry name" value="zf-HC2"/>
    <property type="match status" value="1"/>
</dbReference>
<keyword evidence="7" id="KW-1185">Reference proteome</keyword>
<evidence type="ECO:0000313" key="7">
    <source>
        <dbReference type="Proteomes" id="UP000216311"/>
    </source>
</evidence>
<name>A0A255H3X0_9ACTN</name>
<reference evidence="6 7" key="1">
    <citation type="submission" date="2017-07" db="EMBL/GenBank/DDBJ databases">
        <title>Draft whole genome sequences of clinical Proprionibacteriaceae strains.</title>
        <authorList>
            <person name="Bernier A.-M."/>
            <person name="Bernard K."/>
            <person name="Domingo M.-C."/>
        </authorList>
    </citation>
    <scope>NUCLEOTIDE SEQUENCE [LARGE SCALE GENOMIC DNA]</scope>
    <source>
        <strain evidence="6 7">NML 130396</strain>
    </source>
</reference>
<feature type="region of interest" description="Disordered" evidence="3">
    <location>
        <begin position="176"/>
        <end position="207"/>
    </location>
</feature>
<accession>A0A255H3X0</accession>
<dbReference type="AlphaFoldDB" id="A0A255H3X0"/>
<sequence length="514" mass="53646">MTPSLPWRGSGTGVTHCPDRPDQLSAFVDGALGLPARDRVRAHLVDCADCRAEVAELRGLRERVRRGAGEPGAPHHLTNRLSAIAGEGRTAPLYARPFDSRRTPGASAGRLPSRRRRLRRIAAGSVAGSSLALAGAVGVGWAAAPPTRTPALDPAPTARGEFAAVLAADGLGNPAVATARGTDRGGPRVERVSLPTGPVGPMQPAGAREQLERADLASRSFSLSGTQVIQVRHLNGYWTATAEVQSDPRGGSQVVAAGSDRQKARTWWPAVAGTEPDSADRVAERHSLVSGPGPVVAGRQSQLVEARTPTGAPVSRWWLDRDSGVVLWQQTFDEAGQTVVSAGWQRLTIGAGGAASTRPRTMAVNAALSSVGSSAWHASALVQQGWSCSDSLAGLELTEVRRGAVGTAGAGQGETLHAVYSDGVTTLGVLQQRGALGGAPQGFVWDPELDAYRSLGMTTMLTWQSGNTVYTVITDGSVAQAARAVASLPHEPPVLRTRTERVLDGWNRILGGGR</sequence>
<dbReference type="InterPro" id="IPR041916">
    <property type="entry name" value="Anti_sigma_zinc_sf"/>
</dbReference>
<protein>
    <recommendedName>
        <fullName evidence="5">Putative zinc-finger domain-containing protein</fullName>
    </recommendedName>
</protein>
<comment type="caution">
    <text evidence="6">The sequence shown here is derived from an EMBL/GenBank/DDBJ whole genome shotgun (WGS) entry which is preliminary data.</text>
</comment>
<keyword evidence="2" id="KW-0804">Transcription</keyword>
<feature type="domain" description="Putative zinc-finger" evidence="5">
    <location>
        <begin position="22"/>
        <end position="51"/>
    </location>
</feature>
<keyword evidence="4" id="KW-1133">Transmembrane helix</keyword>
<dbReference type="Proteomes" id="UP000216311">
    <property type="component" value="Unassembled WGS sequence"/>
</dbReference>
<keyword evidence="1" id="KW-0805">Transcription regulation</keyword>
<evidence type="ECO:0000256" key="3">
    <source>
        <dbReference type="SAM" id="MobiDB-lite"/>
    </source>
</evidence>
<feature type="compositionally biased region" description="Basic and acidic residues" evidence="3">
    <location>
        <begin position="181"/>
        <end position="191"/>
    </location>
</feature>
<dbReference type="EMBL" id="NMVQ01000011">
    <property type="protein sequence ID" value="OYO22448.1"/>
    <property type="molecule type" value="Genomic_DNA"/>
</dbReference>
<evidence type="ECO:0000313" key="6">
    <source>
        <dbReference type="EMBL" id="OYO22448.1"/>
    </source>
</evidence>
<dbReference type="InterPro" id="IPR027383">
    <property type="entry name" value="Znf_put"/>
</dbReference>